<organism evidence="3 4">
    <name type="scientific">Isosphaera pallida (strain ATCC 43644 / DSM 9630 / IS1B)</name>
    <dbReference type="NCBI Taxonomy" id="575540"/>
    <lineage>
        <taxon>Bacteria</taxon>
        <taxon>Pseudomonadati</taxon>
        <taxon>Planctomycetota</taxon>
        <taxon>Planctomycetia</taxon>
        <taxon>Isosphaerales</taxon>
        <taxon>Isosphaeraceae</taxon>
        <taxon>Isosphaera</taxon>
    </lineage>
</organism>
<keyword evidence="2" id="KW-0472">Membrane</keyword>
<dbReference type="RefSeq" id="WP_013563315.1">
    <property type="nucleotide sequence ID" value="NC_014962.1"/>
</dbReference>
<evidence type="ECO:0008006" key="5">
    <source>
        <dbReference type="Google" id="ProtNLM"/>
    </source>
</evidence>
<reference evidence="3 4" key="2">
    <citation type="journal article" date="2011" name="Stand. Genomic Sci.">
        <title>Complete genome sequence of Isosphaera pallida type strain (IS1B).</title>
        <authorList>
            <consortium name="US DOE Joint Genome Institute (JGI-PGF)"/>
            <person name="Goker M."/>
            <person name="Cleland D."/>
            <person name="Saunders E."/>
            <person name="Lapidus A."/>
            <person name="Nolan M."/>
            <person name="Lucas S."/>
            <person name="Hammon N."/>
            <person name="Deshpande S."/>
            <person name="Cheng J.F."/>
            <person name="Tapia R."/>
            <person name="Han C."/>
            <person name="Goodwin L."/>
            <person name="Pitluck S."/>
            <person name="Liolios K."/>
            <person name="Pagani I."/>
            <person name="Ivanova N."/>
            <person name="Mavromatis K."/>
            <person name="Pati A."/>
            <person name="Chen A."/>
            <person name="Palaniappan K."/>
            <person name="Land M."/>
            <person name="Hauser L."/>
            <person name="Chang Y.J."/>
            <person name="Jeffries C.D."/>
            <person name="Detter J.C."/>
            <person name="Beck B."/>
            <person name="Woyke T."/>
            <person name="Bristow J."/>
            <person name="Eisen J.A."/>
            <person name="Markowitz V."/>
            <person name="Hugenholtz P."/>
            <person name="Kyrpides N.C."/>
            <person name="Klenk H.P."/>
        </authorList>
    </citation>
    <scope>NUCLEOTIDE SEQUENCE [LARGE SCALE GENOMIC DNA]</scope>
    <source>
        <strain evidence="4">ATCC 43644 / DSM 9630 / IS1B</strain>
    </source>
</reference>
<evidence type="ECO:0000313" key="3">
    <source>
        <dbReference type="EMBL" id="ADV61026.1"/>
    </source>
</evidence>
<dbReference type="OrthoDB" id="292310at2"/>
<reference key="1">
    <citation type="submission" date="2010-11" db="EMBL/GenBank/DDBJ databases">
        <title>The complete sequence of chromosome of Isophaera pallida ATCC 43644.</title>
        <authorList>
            <consortium name="US DOE Joint Genome Institute (JGI-PGF)"/>
            <person name="Lucas S."/>
            <person name="Copeland A."/>
            <person name="Lapidus A."/>
            <person name="Bruce D."/>
            <person name="Goodwin L."/>
            <person name="Pitluck S."/>
            <person name="Kyrpides N."/>
            <person name="Mavromatis K."/>
            <person name="Pagani I."/>
            <person name="Ivanova N."/>
            <person name="Saunders E."/>
            <person name="Brettin T."/>
            <person name="Detter J.C."/>
            <person name="Han C."/>
            <person name="Tapia R."/>
            <person name="Land M."/>
            <person name="Hauser L."/>
            <person name="Markowitz V."/>
            <person name="Cheng J.-F."/>
            <person name="Hugenholtz P."/>
            <person name="Woyke T."/>
            <person name="Wu D."/>
            <person name="Eisen J.A."/>
        </authorList>
    </citation>
    <scope>NUCLEOTIDE SEQUENCE</scope>
    <source>
        <strain>ATCC 43644</strain>
    </source>
</reference>
<feature type="compositionally biased region" description="Polar residues" evidence="1">
    <location>
        <begin position="1"/>
        <end position="14"/>
    </location>
</feature>
<feature type="transmembrane region" description="Helical" evidence="2">
    <location>
        <begin position="100"/>
        <end position="124"/>
    </location>
</feature>
<keyword evidence="4" id="KW-1185">Reference proteome</keyword>
<feature type="transmembrane region" description="Helical" evidence="2">
    <location>
        <begin position="145"/>
        <end position="168"/>
    </location>
</feature>
<dbReference type="Proteomes" id="UP000008631">
    <property type="component" value="Chromosome"/>
</dbReference>
<evidence type="ECO:0000313" key="4">
    <source>
        <dbReference type="Proteomes" id="UP000008631"/>
    </source>
</evidence>
<sequence length="178" mass="19440">MSSPTPLRDTTSAVDTEPIAEAVETDSEPPSPTNANTKAGAAKPKRMFSWALLNFTLDAVLLAALLGLLWVSAVLVLVFPRATEADGWLLWGLSFDQWRNLQTAFLVIIALLALEHLVLHWTWVCGVVNTKILKLKNKPSDAVNYMYGIGFFYGMVILMAIGVIIAMLTVSAPPPPEF</sequence>
<keyword evidence="2" id="KW-0812">Transmembrane</keyword>
<accession>E8QYQ0</accession>
<feature type="region of interest" description="Disordered" evidence="1">
    <location>
        <begin position="1"/>
        <end position="40"/>
    </location>
</feature>
<dbReference type="AlphaFoldDB" id="E8QYQ0"/>
<evidence type="ECO:0000256" key="2">
    <source>
        <dbReference type="SAM" id="Phobius"/>
    </source>
</evidence>
<proteinExistence type="predicted"/>
<dbReference type="eggNOG" id="ENOG5033NE9">
    <property type="taxonomic scope" value="Bacteria"/>
</dbReference>
<keyword evidence="2" id="KW-1133">Transmembrane helix</keyword>
<protein>
    <recommendedName>
        <fullName evidence="5">DUF4405 domain-containing protein</fullName>
    </recommendedName>
</protein>
<dbReference type="EMBL" id="CP002353">
    <property type="protein sequence ID" value="ADV61026.1"/>
    <property type="molecule type" value="Genomic_DNA"/>
</dbReference>
<name>E8QYQ0_ISOPI</name>
<feature type="transmembrane region" description="Helical" evidence="2">
    <location>
        <begin position="52"/>
        <end position="80"/>
    </location>
</feature>
<dbReference type="KEGG" id="ipa:Isop_0431"/>
<evidence type="ECO:0000256" key="1">
    <source>
        <dbReference type="SAM" id="MobiDB-lite"/>
    </source>
</evidence>
<gene>
    <name evidence="3" type="ordered locus">Isop_0431</name>
</gene>
<dbReference type="HOGENOM" id="CLU_1508659_0_0_0"/>
<dbReference type="InParanoid" id="E8QYQ0"/>